<evidence type="ECO:0000313" key="1">
    <source>
        <dbReference type="EMBL" id="RKS26006.1"/>
    </source>
</evidence>
<protein>
    <submittedName>
        <fullName evidence="1">Uncharacterized protein</fullName>
    </submittedName>
</protein>
<evidence type="ECO:0000313" key="2">
    <source>
        <dbReference type="Proteomes" id="UP000277579"/>
    </source>
</evidence>
<dbReference type="EMBL" id="RBLC01000001">
    <property type="protein sequence ID" value="RKS26006.1"/>
    <property type="molecule type" value="Genomic_DNA"/>
</dbReference>
<organism evidence="1 2">
    <name type="scientific">Flavobacterium endophyticum</name>
    <dbReference type="NCBI Taxonomy" id="1540163"/>
    <lineage>
        <taxon>Bacteria</taxon>
        <taxon>Pseudomonadati</taxon>
        <taxon>Bacteroidota</taxon>
        <taxon>Flavobacteriia</taxon>
        <taxon>Flavobacteriales</taxon>
        <taxon>Flavobacteriaceae</taxon>
        <taxon>Flavobacterium</taxon>
    </lineage>
</organism>
<comment type="caution">
    <text evidence="1">The sequence shown here is derived from an EMBL/GenBank/DDBJ whole genome shotgun (WGS) entry which is preliminary data.</text>
</comment>
<dbReference type="Proteomes" id="UP000277579">
    <property type="component" value="Unassembled WGS sequence"/>
</dbReference>
<keyword evidence="2" id="KW-1185">Reference proteome</keyword>
<dbReference type="AlphaFoldDB" id="A0A495MJ40"/>
<sequence>MQYYKPFIIKNFKVILIELNPFINVLTAAH</sequence>
<gene>
    <name evidence="1" type="ORF">CLV94_1057</name>
</gene>
<name>A0A495MJ40_9FLAO</name>
<accession>A0A495MJ40</accession>
<proteinExistence type="predicted"/>
<reference evidence="1 2" key="1">
    <citation type="submission" date="2018-10" db="EMBL/GenBank/DDBJ databases">
        <title>Genomic Encyclopedia of Archaeal and Bacterial Type Strains, Phase II (KMG-II): from individual species to whole genera.</title>
        <authorList>
            <person name="Goeker M."/>
        </authorList>
    </citation>
    <scope>NUCLEOTIDE SEQUENCE [LARGE SCALE GENOMIC DNA]</scope>
    <source>
        <strain evidence="1 2">DSM 29537</strain>
    </source>
</reference>